<accession>A0AA45W618</accession>
<dbReference type="Gene3D" id="2.40.160.90">
    <property type="match status" value="1"/>
</dbReference>
<feature type="signal peptide" evidence="1">
    <location>
        <begin position="1"/>
        <end position="20"/>
    </location>
</feature>
<reference evidence="3 5" key="1">
    <citation type="submission" date="2017-01" db="EMBL/GenBank/DDBJ databases">
        <authorList>
            <person name="Varghese N."/>
            <person name="Submissions S."/>
        </authorList>
    </citation>
    <scope>NUCLEOTIDE SEQUENCE [LARGE SCALE GENOMIC DNA]</scope>
    <source>
        <strain evidence="3 5">DSM 18447</strain>
    </source>
</reference>
<keyword evidence="6" id="KW-1185">Reference proteome</keyword>
<evidence type="ECO:0000313" key="6">
    <source>
        <dbReference type="Proteomes" id="UP001215549"/>
    </source>
</evidence>
<organism evidence="3 5">
    <name type="scientific">Paracoccus saliphilus</name>
    <dbReference type="NCBI Taxonomy" id="405559"/>
    <lineage>
        <taxon>Bacteria</taxon>
        <taxon>Pseudomonadati</taxon>
        <taxon>Pseudomonadota</taxon>
        <taxon>Alphaproteobacteria</taxon>
        <taxon>Rhodobacterales</taxon>
        <taxon>Paracoccaceae</taxon>
        <taxon>Paracoccus</taxon>
    </lineage>
</organism>
<reference evidence="4 6" key="2">
    <citation type="submission" date="2021-01" db="EMBL/GenBank/DDBJ databases">
        <title>Biogeographic distribution of Paracoccus.</title>
        <authorList>
            <person name="Hollensteiner J."/>
            <person name="Leineberger J."/>
            <person name="Brinkhoff T."/>
            <person name="Daniel R."/>
        </authorList>
    </citation>
    <scope>NUCLEOTIDE SEQUENCE [LARGE SCALE GENOMIC DNA]</scope>
    <source>
        <strain evidence="4 6">DSM 18447</strain>
    </source>
</reference>
<gene>
    <name evidence="4" type="ORF">JHX88_11740</name>
    <name evidence="3" type="ORF">SAMN05421772_11168</name>
</gene>
<dbReference type="Proteomes" id="UP001215549">
    <property type="component" value="Chromosome"/>
</dbReference>
<dbReference type="InterPro" id="IPR001677">
    <property type="entry name" value="TbpB_B_D"/>
</dbReference>
<dbReference type="AlphaFoldDB" id="A0AA45W618"/>
<dbReference type="Pfam" id="PF01298">
    <property type="entry name" value="TbpB_B_D"/>
    <property type="match status" value="1"/>
</dbReference>
<feature type="chain" id="PRO_5041363483" evidence="1">
    <location>
        <begin position="21"/>
        <end position="193"/>
    </location>
</feature>
<dbReference type="EMBL" id="CP067140">
    <property type="protein sequence ID" value="WCR01608.1"/>
    <property type="molecule type" value="Genomic_DNA"/>
</dbReference>
<keyword evidence="1" id="KW-0732">Signal</keyword>
<feature type="domain" description="Transferrin-binding protein B C-lobe/N-lobe beta-barrel" evidence="2">
    <location>
        <begin position="64"/>
        <end position="172"/>
    </location>
</feature>
<dbReference type="EMBL" id="FTOU01000011">
    <property type="protein sequence ID" value="SIS98780.1"/>
    <property type="molecule type" value="Genomic_DNA"/>
</dbReference>
<evidence type="ECO:0000313" key="4">
    <source>
        <dbReference type="EMBL" id="WCR01608.1"/>
    </source>
</evidence>
<evidence type="ECO:0000313" key="3">
    <source>
        <dbReference type="EMBL" id="SIS98780.1"/>
    </source>
</evidence>
<dbReference type="SUPFAM" id="SSF56925">
    <property type="entry name" value="OMPA-like"/>
    <property type="match status" value="1"/>
</dbReference>
<name>A0AA45W618_9RHOB</name>
<sequence>MNNPKLILSAVAILSIAACGGGGSSGGGNKSPSYNQLMAEGAEFAREYNALNGFRNELTPVSLMPTTGKAHYSGVGAVKVNAGTADGRPQVAGRARLTANFDDSRLSGNVKDFKAASGHSTTGGEVRIRGDIVENVILGNSRGMVNIDGRDHEIDGELAGVFLDDDADAIAAASEGFTSRGDRYSLGVTGETD</sequence>
<dbReference type="PROSITE" id="PS51257">
    <property type="entry name" value="PROKAR_LIPOPROTEIN"/>
    <property type="match status" value="1"/>
</dbReference>
<protein>
    <submittedName>
        <fullName evidence="4">Transferrin-binding protein-like solute binding protein</fullName>
    </submittedName>
</protein>
<dbReference type="Proteomes" id="UP000186216">
    <property type="component" value="Unassembled WGS sequence"/>
</dbReference>
<evidence type="ECO:0000259" key="2">
    <source>
        <dbReference type="Pfam" id="PF01298"/>
    </source>
</evidence>
<dbReference type="RefSeq" id="WP_076527014.1">
    <property type="nucleotide sequence ID" value="NZ_CP067140.1"/>
</dbReference>
<evidence type="ECO:0000256" key="1">
    <source>
        <dbReference type="SAM" id="SignalP"/>
    </source>
</evidence>
<evidence type="ECO:0000313" key="5">
    <source>
        <dbReference type="Proteomes" id="UP000186216"/>
    </source>
</evidence>
<dbReference type="InterPro" id="IPR011250">
    <property type="entry name" value="OMP/PagP_B-barrel"/>
</dbReference>
<proteinExistence type="predicted"/>